<dbReference type="PANTHER" id="PTHR23035">
    <property type="entry name" value="CILIA- AND FLAGELLA-ASSOCIATED PROTEIN 97-RELATED"/>
    <property type="match status" value="1"/>
</dbReference>
<organism evidence="3 4">
    <name type="scientific">Drosophila rubida</name>
    <dbReference type="NCBI Taxonomy" id="30044"/>
    <lineage>
        <taxon>Eukaryota</taxon>
        <taxon>Metazoa</taxon>
        <taxon>Ecdysozoa</taxon>
        <taxon>Arthropoda</taxon>
        <taxon>Hexapoda</taxon>
        <taxon>Insecta</taxon>
        <taxon>Pterygota</taxon>
        <taxon>Neoptera</taxon>
        <taxon>Endopterygota</taxon>
        <taxon>Diptera</taxon>
        <taxon>Brachycera</taxon>
        <taxon>Muscomorpha</taxon>
        <taxon>Ephydroidea</taxon>
        <taxon>Drosophilidae</taxon>
        <taxon>Drosophila</taxon>
    </lineage>
</organism>
<dbReference type="PANTHER" id="PTHR23035:SF1">
    <property type="entry name" value="CILIA- AND FLAGELLA-ASSOCIATED PROTEIN 97"/>
    <property type="match status" value="1"/>
</dbReference>
<feature type="region of interest" description="Disordered" evidence="2">
    <location>
        <begin position="347"/>
        <end position="407"/>
    </location>
</feature>
<accession>A0AAD4JU56</accession>
<evidence type="ECO:0000313" key="4">
    <source>
        <dbReference type="Proteomes" id="UP001200034"/>
    </source>
</evidence>
<protein>
    <recommendedName>
        <fullName evidence="5">Protein hemingway</fullName>
    </recommendedName>
</protein>
<comment type="caution">
    <text evidence="3">The sequence shown here is derived from an EMBL/GenBank/DDBJ whole genome shotgun (WGS) entry which is preliminary data.</text>
</comment>
<dbReference type="EMBL" id="JAJJHW010003409">
    <property type="protein sequence ID" value="KAH8358970.1"/>
    <property type="molecule type" value="Genomic_DNA"/>
</dbReference>
<reference evidence="3" key="1">
    <citation type="journal article" date="2021" name="Mol. Ecol. Resour.">
        <title>Phylogenomic analyses of the genus Drosophila reveals genomic signals of climate adaptation.</title>
        <authorList>
            <person name="Li F."/>
            <person name="Rane R.V."/>
            <person name="Luria V."/>
            <person name="Xiong Z."/>
            <person name="Chen J."/>
            <person name="Li Z."/>
            <person name="Catullo R.A."/>
            <person name="Griffin P.C."/>
            <person name="Schiffer M."/>
            <person name="Pearce S."/>
            <person name="Lee S.F."/>
            <person name="McElroy K."/>
            <person name="Stocker A."/>
            <person name="Shirriffs J."/>
            <person name="Cockerell F."/>
            <person name="Coppin C."/>
            <person name="Sgro C.M."/>
            <person name="Karger A."/>
            <person name="Cain J.W."/>
            <person name="Weber J.A."/>
            <person name="Santpere G."/>
            <person name="Kirschner M.W."/>
            <person name="Hoffmann A.A."/>
            <person name="Oakeshott J.G."/>
            <person name="Zhang G."/>
        </authorList>
    </citation>
    <scope>NUCLEOTIDE SEQUENCE</scope>
    <source>
        <strain evidence="3">BGI-SZ-2011g</strain>
    </source>
</reference>
<feature type="region of interest" description="Disordered" evidence="2">
    <location>
        <begin position="1"/>
        <end position="191"/>
    </location>
</feature>
<dbReference type="Proteomes" id="UP001200034">
    <property type="component" value="Unassembled WGS sequence"/>
</dbReference>
<feature type="compositionally biased region" description="Acidic residues" evidence="2">
    <location>
        <begin position="8"/>
        <end position="39"/>
    </location>
</feature>
<gene>
    <name evidence="3" type="ORF">KR093_003617</name>
</gene>
<dbReference type="InterPro" id="IPR029488">
    <property type="entry name" value="Hmw/CFAP97"/>
</dbReference>
<dbReference type="InterPro" id="IPR038791">
    <property type="entry name" value="Cfap97/Hemingway"/>
</dbReference>
<comment type="similarity">
    <text evidence="1">Belongs to the CFAP97 family.</text>
</comment>
<feature type="compositionally biased region" description="Basic and acidic residues" evidence="2">
    <location>
        <begin position="177"/>
        <end position="191"/>
    </location>
</feature>
<feature type="compositionally biased region" description="Acidic residues" evidence="2">
    <location>
        <begin position="389"/>
        <end position="400"/>
    </location>
</feature>
<dbReference type="AlphaFoldDB" id="A0AAD4JU56"/>
<dbReference type="Pfam" id="PF13879">
    <property type="entry name" value="Hmw_CFAP97"/>
    <property type="match status" value="1"/>
</dbReference>
<proteinExistence type="inferred from homology"/>
<evidence type="ECO:0000313" key="3">
    <source>
        <dbReference type="EMBL" id="KAH8358970.1"/>
    </source>
</evidence>
<evidence type="ECO:0000256" key="1">
    <source>
        <dbReference type="ARBA" id="ARBA00008315"/>
    </source>
</evidence>
<evidence type="ECO:0000256" key="2">
    <source>
        <dbReference type="SAM" id="MobiDB-lite"/>
    </source>
</evidence>
<name>A0AAD4JU56_9MUSC</name>
<feature type="region of interest" description="Disordered" evidence="2">
    <location>
        <begin position="203"/>
        <end position="230"/>
    </location>
</feature>
<evidence type="ECO:0008006" key="5">
    <source>
        <dbReference type="Google" id="ProtNLM"/>
    </source>
</evidence>
<sequence>MTAPPVNSDEDFYMDESFDEESLSEVEEEPEEDVQEEDSDSRSDSDVEAEFLRGNPHARRHQIFGKRSGGGSGFPREPLMQYNSSSEDEGQVVVRKTVAEVNQYKEPSDHTDDETLSDRTLVPTGNPGNNQFAELDEYEDMEMDEEDMDEDDEIVNELNDDLMSEHSNDDVEIGQFLDDKKPGETENSKLAKSDLVDVVDCESDEIGTCSDSDGEEKASPQNSDDEMDFMPMQTVQNKKPMSKTFPNLSRKPVVPAEVGKIVNAELPLPANIEDDALKADENDELDVGDCLGMDPSDTFNVKFLEQQMTQMSEMIMKTFRLSGGAADNNALEQLALATKLMKQQGKKLAELEDESESMSTLESPKTPTTVRSEGLSKRSSKCRCPSLSDDNEAAEDEETTEPFMTDECGQGDGLLRYPHMEQCQQGGRINCRVSSVTPTSFNSDNSGYHIDFRRPRSSTSSEKVNYKNLGRKSFSFTNPQVREIERQNHILLKKMMNVKPTIKPAVTTVKSNSNIPAKQPPAAPRLTSAAVNRKKYQRQIDLDNDVLKRKLEAVGSRRPIFK</sequence>
<feature type="compositionally biased region" description="Polar residues" evidence="2">
    <location>
        <begin position="357"/>
        <end position="371"/>
    </location>
</feature>
<feature type="compositionally biased region" description="Acidic residues" evidence="2">
    <location>
        <begin position="134"/>
        <end position="162"/>
    </location>
</feature>
<keyword evidence="4" id="KW-1185">Reference proteome</keyword>